<evidence type="ECO:0000256" key="5">
    <source>
        <dbReference type="ARBA" id="ARBA00023004"/>
    </source>
</evidence>
<comment type="similarity">
    <text evidence="2 6">Belongs to the iron/ascorbate-dependent oxidoreductase family.</text>
</comment>
<dbReference type="SUPFAM" id="SSF51197">
    <property type="entry name" value="Clavaminate synthase-like"/>
    <property type="match status" value="1"/>
</dbReference>
<dbReference type="PROSITE" id="PS51471">
    <property type="entry name" value="FE2OG_OXY"/>
    <property type="match status" value="1"/>
</dbReference>
<evidence type="ECO:0000256" key="6">
    <source>
        <dbReference type="RuleBase" id="RU003682"/>
    </source>
</evidence>
<dbReference type="Pfam" id="PF14226">
    <property type="entry name" value="DIOX_N"/>
    <property type="match status" value="1"/>
</dbReference>
<dbReference type="InterPro" id="IPR027443">
    <property type="entry name" value="IPNS-like_sf"/>
</dbReference>
<protein>
    <recommendedName>
        <fullName evidence="7">Fe2OG dioxygenase domain-containing protein</fullName>
    </recommendedName>
</protein>
<evidence type="ECO:0000313" key="8">
    <source>
        <dbReference type="EMBL" id="CAK7338947.1"/>
    </source>
</evidence>
<comment type="caution">
    <text evidence="8">The sequence shown here is derived from an EMBL/GenBank/DDBJ whole genome shotgun (WGS) entry which is preliminary data.</text>
</comment>
<feature type="domain" description="Fe2OG dioxygenase" evidence="7">
    <location>
        <begin position="221"/>
        <end position="321"/>
    </location>
</feature>
<dbReference type="Pfam" id="PF03171">
    <property type="entry name" value="2OG-FeII_Oxy"/>
    <property type="match status" value="1"/>
</dbReference>
<evidence type="ECO:0000256" key="1">
    <source>
        <dbReference type="ARBA" id="ARBA00001962"/>
    </source>
</evidence>
<keyword evidence="9" id="KW-1185">Reference proteome</keyword>
<evidence type="ECO:0000256" key="2">
    <source>
        <dbReference type="ARBA" id="ARBA00008056"/>
    </source>
</evidence>
<dbReference type="PANTHER" id="PTHR10209">
    <property type="entry name" value="OXIDOREDUCTASE, 2OG-FE II OXYGENASE FAMILY PROTEIN"/>
    <property type="match status" value="1"/>
</dbReference>
<gene>
    <name evidence="8" type="ORF">DCAF_LOCUS13995</name>
</gene>
<organism evidence="8 9">
    <name type="scientific">Dovyalis caffra</name>
    <dbReference type="NCBI Taxonomy" id="77055"/>
    <lineage>
        <taxon>Eukaryota</taxon>
        <taxon>Viridiplantae</taxon>
        <taxon>Streptophyta</taxon>
        <taxon>Embryophyta</taxon>
        <taxon>Tracheophyta</taxon>
        <taxon>Spermatophyta</taxon>
        <taxon>Magnoliopsida</taxon>
        <taxon>eudicotyledons</taxon>
        <taxon>Gunneridae</taxon>
        <taxon>Pentapetalae</taxon>
        <taxon>rosids</taxon>
        <taxon>fabids</taxon>
        <taxon>Malpighiales</taxon>
        <taxon>Salicaceae</taxon>
        <taxon>Flacourtieae</taxon>
        <taxon>Dovyalis</taxon>
    </lineage>
</organism>
<evidence type="ECO:0000259" key="7">
    <source>
        <dbReference type="PROSITE" id="PS51471"/>
    </source>
</evidence>
<dbReference type="Gene3D" id="2.60.120.330">
    <property type="entry name" value="B-lactam Antibiotic, Isopenicillin N Synthase, Chain"/>
    <property type="match status" value="1"/>
</dbReference>
<dbReference type="InterPro" id="IPR026992">
    <property type="entry name" value="DIOX_N"/>
</dbReference>
<dbReference type="EMBL" id="CAWUPB010001156">
    <property type="protein sequence ID" value="CAK7338947.1"/>
    <property type="molecule type" value="Genomic_DNA"/>
</dbReference>
<name>A0AAV1RRJ9_9ROSI</name>
<dbReference type="PANTHER" id="PTHR10209:SF714">
    <property type="entry name" value="1-AMINOCYCLOPROPANE-1-CARBOXYLATE OXIDASE HOMOLOG 11-RELATED"/>
    <property type="match status" value="1"/>
</dbReference>
<evidence type="ECO:0000256" key="4">
    <source>
        <dbReference type="ARBA" id="ARBA00023002"/>
    </source>
</evidence>
<dbReference type="FunFam" id="2.60.120.330:FF:000005">
    <property type="entry name" value="1-aminocyclopropane-1-carboxylate oxidase homolog 1"/>
    <property type="match status" value="1"/>
</dbReference>
<keyword evidence="4 6" id="KW-0560">Oxidoreductase</keyword>
<proteinExistence type="inferred from homology"/>
<evidence type="ECO:0000256" key="3">
    <source>
        <dbReference type="ARBA" id="ARBA00022723"/>
    </source>
</evidence>
<dbReference type="InterPro" id="IPR005123">
    <property type="entry name" value="Oxoglu/Fe-dep_dioxygenase_dom"/>
</dbReference>
<sequence>MEVLNAKAANSIPEDDESNYDRAKELKAFEDTKAGVKGLVDSGVTKIPRFFVHSPENVEKSSIKTTNINLQVPIVDIKGFESCRRKEIVNEIHEASEKWGFFQIVNHGVPVSVMDKMLAGVRRFHEQPQEMKMKLYSRDPNQRVRFFNGNPLLTEAPRNWRDVVALDFQDGKLDPELFPDIFREEVNEYMRHMKRIRNSLSEFLSEALGLRSDYLSSIECMETQALVCNYYPVCPEPDLTLGTTKHTDPSFMTILLQDSLGGLQVRHQNQWFDLPPLQGALIVNIGDLMQLITNDKFRSVEHRVLARNVMPRTSVACFFYPRAANKFKPYGVIKELLSDGSPIYRETHVAEFMLCVRSKGVDGESALPSF</sequence>
<dbReference type="Proteomes" id="UP001314170">
    <property type="component" value="Unassembled WGS sequence"/>
</dbReference>
<accession>A0AAV1RRJ9</accession>
<dbReference type="AlphaFoldDB" id="A0AAV1RRJ9"/>
<dbReference type="InterPro" id="IPR044861">
    <property type="entry name" value="IPNS-like_FE2OG_OXY"/>
</dbReference>
<dbReference type="GO" id="GO:0046872">
    <property type="term" value="F:metal ion binding"/>
    <property type="evidence" value="ECO:0007669"/>
    <property type="project" value="UniProtKB-KW"/>
</dbReference>
<evidence type="ECO:0000313" key="9">
    <source>
        <dbReference type="Proteomes" id="UP001314170"/>
    </source>
</evidence>
<keyword evidence="5 6" id="KW-0408">Iron</keyword>
<reference evidence="8 9" key="1">
    <citation type="submission" date="2024-01" db="EMBL/GenBank/DDBJ databases">
        <authorList>
            <person name="Waweru B."/>
        </authorList>
    </citation>
    <scope>NUCLEOTIDE SEQUENCE [LARGE SCALE GENOMIC DNA]</scope>
</reference>
<keyword evidence="3 6" id="KW-0479">Metal-binding</keyword>
<dbReference type="GO" id="GO:0051213">
    <property type="term" value="F:dioxygenase activity"/>
    <property type="evidence" value="ECO:0007669"/>
    <property type="project" value="UniProtKB-ARBA"/>
</dbReference>
<comment type="cofactor">
    <cofactor evidence="1">
        <name>Fe cation</name>
        <dbReference type="ChEBI" id="CHEBI:24875"/>
    </cofactor>
</comment>